<dbReference type="CDD" id="cd22270">
    <property type="entry name" value="DPBB_kiwellin-like"/>
    <property type="match status" value="1"/>
</dbReference>
<comment type="similarity">
    <text evidence="2">Belongs to the kiwellin family.</text>
</comment>
<evidence type="ECO:0000256" key="3">
    <source>
        <dbReference type="ARBA" id="ARBA00022525"/>
    </source>
</evidence>
<dbReference type="PANTHER" id="PTHR33191">
    <property type="entry name" value="RIPENING-RELATED PROTEIN 2-RELATED"/>
    <property type="match status" value="1"/>
</dbReference>
<evidence type="ECO:0000313" key="7">
    <source>
        <dbReference type="Proteomes" id="UP001454036"/>
    </source>
</evidence>
<keyword evidence="7" id="KW-1185">Reference proteome</keyword>
<dbReference type="AlphaFoldDB" id="A0AAV3QFB7"/>
<dbReference type="InterPro" id="IPR039271">
    <property type="entry name" value="Kiwellin-like"/>
</dbReference>
<proteinExistence type="inferred from homology"/>
<comment type="subcellular location">
    <subcellularLocation>
        <location evidence="1">Secreted</location>
    </subcellularLocation>
</comment>
<keyword evidence="4 5" id="KW-0732">Signal</keyword>
<evidence type="ECO:0000256" key="5">
    <source>
        <dbReference type="SAM" id="SignalP"/>
    </source>
</evidence>
<protein>
    <submittedName>
        <fullName evidence="6">Uncharacterized protein</fullName>
    </submittedName>
</protein>
<dbReference type="Pfam" id="PF24300">
    <property type="entry name" value="KWL1"/>
    <property type="match status" value="1"/>
</dbReference>
<evidence type="ECO:0000256" key="2">
    <source>
        <dbReference type="ARBA" id="ARBA00005592"/>
    </source>
</evidence>
<sequence>MTPFISLLLSFMIILVILDLHVFGIEAKPSNKAMLTINGFQKGESGGGASKCDGKFHSDKSKIVALSTRWYNGGSRCHHLIKITAKNGRSVEAMVVDECDSHRGCAKNIVDASEAVWKGLGVKKHDWGLMEVTWSDV</sequence>
<evidence type="ECO:0000256" key="1">
    <source>
        <dbReference type="ARBA" id="ARBA00004613"/>
    </source>
</evidence>
<dbReference type="PANTHER" id="PTHR33191:SF85">
    <property type="entry name" value="RLPA-LIKE PROTEIN DOUBLE-PSI BETA-BARREL DOMAIN-CONTAINING PROTEIN"/>
    <property type="match status" value="1"/>
</dbReference>
<name>A0AAV3QFB7_LITER</name>
<dbReference type="EMBL" id="BAABME010021216">
    <property type="protein sequence ID" value="GAA0162719.1"/>
    <property type="molecule type" value="Genomic_DNA"/>
</dbReference>
<feature type="chain" id="PRO_5043999684" evidence="5">
    <location>
        <begin position="28"/>
        <end position="137"/>
    </location>
</feature>
<reference evidence="6 7" key="1">
    <citation type="submission" date="2024-01" db="EMBL/GenBank/DDBJ databases">
        <title>The complete chloroplast genome sequence of Lithospermum erythrorhizon: insights into the phylogenetic relationship among Boraginaceae species and the maternal lineages of purple gromwells.</title>
        <authorList>
            <person name="Okada T."/>
            <person name="Watanabe K."/>
        </authorList>
    </citation>
    <scope>NUCLEOTIDE SEQUENCE [LARGE SCALE GENOMIC DNA]</scope>
</reference>
<gene>
    <name evidence="6" type="ORF">LIER_39462</name>
</gene>
<comment type="caution">
    <text evidence="6">The sequence shown here is derived from an EMBL/GenBank/DDBJ whole genome shotgun (WGS) entry which is preliminary data.</text>
</comment>
<organism evidence="6 7">
    <name type="scientific">Lithospermum erythrorhizon</name>
    <name type="common">Purple gromwell</name>
    <name type="synonym">Lithospermum officinale var. erythrorhizon</name>
    <dbReference type="NCBI Taxonomy" id="34254"/>
    <lineage>
        <taxon>Eukaryota</taxon>
        <taxon>Viridiplantae</taxon>
        <taxon>Streptophyta</taxon>
        <taxon>Embryophyta</taxon>
        <taxon>Tracheophyta</taxon>
        <taxon>Spermatophyta</taxon>
        <taxon>Magnoliopsida</taxon>
        <taxon>eudicotyledons</taxon>
        <taxon>Gunneridae</taxon>
        <taxon>Pentapetalae</taxon>
        <taxon>asterids</taxon>
        <taxon>lamiids</taxon>
        <taxon>Boraginales</taxon>
        <taxon>Boraginaceae</taxon>
        <taxon>Boraginoideae</taxon>
        <taxon>Lithospermeae</taxon>
        <taxon>Lithospermum</taxon>
    </lineage>
</organism>
<dbReference type="SUPFAM" id="SSF50685">
    <property type="entry name" value="Barwin-like endoglucanases"/>
    <property type="match status" value="1"/>
</dbReference>
<dbReference type="InterPro" id="IPR036908">
    <property type="entry name" value="RlpA-like_sf"/>
</dbReference>
<evidence type="ECO:0000256" key="4">
    <source>
        <dbReference type="ARBA" id="ARBA00022729"/>
    </source>
</evidence>
<accession>A0AAV3QFB7</accession>
<dbReference type="GO" id="GO:0005576">
    <property type="term" value="C:extracellular region"/>
    <property type="evidence" value="ECO:0007669"/>
    <property type="project" value="UniProtKB-SubCell"/>
</dbReference>
<feature type="signal peptide" evidence="5">
    <location>
        <begin position="1"/>
        <end position="27"/>
    </location>
</feature>
<dbReference type="Proteomes" id="UP001454036">
    <property type="component" value="Unassembled WGS sequence"/>
</dbReference>
<evidence type="ECO:0000313" key="6">
    <source>
        <dbReference type="EMBL" id="GAA0162719.1"/>
    </source>
</evidence>
<dbReference type="Gene3D" id="2.40.40.10">
    <property type="entry name" value="RlpA-like domain"/>
    <property type="match status" value="1"/>
</dbReference>
<keyword evidence="3" id="KW-0964">Secreted</keyword>